<dbReference type="OrthoDB" id="9801954at2"/>
<dbReference type="RefSeq" id="WP_084388187.1">
    <property type="nucleotide sequence ID" value="NZ_CP043420.1"/>
</dbReference>
<dbReference type="PANTHER" id="PTHR22916:SF3">
    <property type="entry name" value="UDP-GLCNAC:BETAGAL BETA-1,3-N-ACETYLGLUCOSAMINYLTRANSFERASE-LIKE PROTEIN 1"/>
    <property type="match status" value="1"/>
</dbReference>
<dbReference type="CDD" id="cd00761">
    <property type="entry name" value="Glyco_tranf_GTA_type"/>
    <property type="match status" value="1"/>
</dbReference>
<dbReference type="GO" id="GO:0016758">
    <property type="term" value="F:hexosyltransferase activity"/>
    <property type="evidence" value="ECO:0007669"/>
    <property type="project" value="UniProtKB-ARBA"/>
</dbReference>
<name>A0A5C1A2K9_9GAMM</name>
<dbReference type="Pfam" id="PF00535">
    <property type="entry name" value="Glycos_transf_2"/>
    <property type="match status" value="1"/>
</dbReference>
<keyword evidence="3" id="KW-1185">Reference proteome</keyword>
<dbReference type="AlphaFoldDB" id="A0A5C1A2K9"/>
<dbReference type="EMBL" id="CP043420">
    <property type="protein sequence ID" value="QEL12406.1"/>
    <property type="molecule type" value="Genomic_DNA"/>
</dbReference>
<evidence type="ECO:0000259" key="1">
    <source>
        <dbReference type="Pfam" id="PF00535"/>
    </source>
</evidence>
<dbReference type="Gene3D" id="3.90.550.10">
    <property type="entry name" value="Spore Coat Polysaccharide Biosynthesis Protein SpsA, Chain A"/>
    <property type="match status" value="1"/>
</dbReference>
<accession>A0A5C1A2K9</accession>
<dbReference type="KEGG" id="kuy:FY550_15500"/>
<organism evidence="2 3">
    <name type="scientific">Kushneria phosphatilytica</name>
    <dbReference type="NCBI Taxonomy" id="657387"/>
    <lineage>
        <taxon>Bacteria</taxon>
        <taxon>Pseudomonadati</taxon>
        <taxon>Pseudomonadota</taxon>
        <taxon>Gammaproteobacteria</taxon>
        <taxon>Oceanospirillales</taxon>
        <taxon>Halomonadaceae</taxon>
        <taxon>Kushneria</taxon>
    </lineage>
</organism>
<feature type="domain" description="Glycosyltransferase 2-like" evidence="1">
    <location>
        <begin position="13"/>
        <end position="125"/>
    </location>
</feature>
<dbReference type="InterPro" id="IPR001173">
    <property type="entry name" value="Glyco_trans_2-like"/>
</dbReference>
<dbReference type="SUPFAM" id="SSF53448">
    <property type="entry name" value="Nucleotide-diphospho-sugar transferases"/>
    <property type="match status" value="1"/>
</dbReference>
<sequence>MSTPSEEQKPWLTVGIAAYNSAPYIRRTINSVIQQTDNGVRVIIVNDGSRDDTLARINDLVDSYNTGDRQRITVIDQTNAGVAAVRNIAITKADTPYITFLDGDDYWLDHYYDSVLSLIGDPDQADFDLLEYNVLEDRRLLEPEQREGRFVRFNPLGNYRGPLRPEQLEKIMVASKWYVWTRIYRSTLFDDLKFPVDLHYEDMMLVPQLYLRARTIITTEDPLIAYRINLGGQVCNPAQRDIDDVARIIGIHLDIARQQRGHARDMMILLACQSALYYKIMTNIRQGYIGSLGPIRHLLSTIRPMLSDSNVHLPTKTRLLFISPLASNLYTWLKTRPQAARNVMATPTFRKFLGRQQHT</sequence>
<dbReference type="InterPro" id="IPR029044">
    <property type="entry name" value="Nucleotide-diphossugar_trans"/>
</dbReference>
<evidence type="ECO:0000313" key="2">
    <source>
        <dbReference type="EMBL" id="QEL12406.1"/>
    </source>
</evidence>
<evidence type="ECO:0000313" key="3">
    <source>
        <dbReference type="Proteomes" id="UP000322553"/>
    </source>
</evidence>
<keyword evidence="2" id="KW-0808">Transferase</keyword>
<protein>
    <submittedName>
        <fullName evidence="2">Glycosyltransferase family 2 protein</fullName>
    </submittedName>
</protein>
<proteinExistence type="predicted"/>
<gene>
    <name evidence="2" type="ORF">FY550_15500</name>
</gene>
<dbReference type="PANTHER" id="PTHR22916">
    <property type="entry name" value="GLYCOSYLTRANSFERASE"/>
    <property type="match status" value="1"/>
</dbReference>
<dbReference type="Proteomes" id="UP000322553">
    <property type="component" value="Chromosome"/>
</dbReference>
<reference evidence="2 3" key="1">
    <citation type="submission" date="2019-08" db="EMBL/GenBank/DDBJ databases">
        <title>Complete genome sequence of Kushneria sp. YCWA18, a halophilic phosphate-solubilizing bacterium isolated from Daqiao saltern in China.</title>
        <authorList>
            <person name="Du G.-X."/>
            <person name="Qu L.-Y."/>
        </authorList>
    </citation>
    <scope>NUCLEOTIDE SEQUENCE [LARGE SCALE GENOMIC DNA]</scope>
    <source>
        <strain evidence="2 3">YCWA18</strain>
    </source>
</reference>